<keyword evidence="2" id="KW-1185">Reference proteome</keyword>
<sequence length="91" mass="10223">MMPRSPIAEFIARLECAQTAEEKHDAFMAEAIETGGFYAIPREQAAPASYMVEIHLHGIFGYGRSEAEAQRSWARTAQRHLETLETQDRAA</sequence>
<dbReference type="Proteomes" id="UP000193862">
    <property type="component" value="Unassembled WGS sequence"/>
</dbReference>
<protein>
    <submittedName>
        <fullName evidence="1">Uncharacterized protein</fullName>
    </submittedName>
</protein>
<dbReference type="EMBL" id="FWFS01000004">
    <property type="protein sequence ID" value="SLN36847.1"/>
    <property type="molecule type" value="Genomic_DNA"/>
</dbReference>
<gene>
    <name evidence="1" type="ORF">AQS8620_01323</name>
</gene>
<accession>A0A1Y5SBD2</accession>
<name>A0A1Y5SBD2_9RHOB</name>
<dbReference type="AlphaFoldDB" id="A0A1Y5SBD2"/>
<evidence type="ECO:0000313" key="2">
    <source>
        <dbReference type="Proteomes" id="UP000193862"/>
    </source>
</evidence>
<reference evidence="1 2" key="1">
    <citation type="submission" date="2017-03" db="EMBL/GenBank/DDBJ databases">
        <authorList>
            <person name="Afonso C.L."/>
            <person name="Miller P.J."/>
            <person name="Scott M.A."/>
            <person name="Spackman E."/>
            <person name="Goraichik I."/>
            <person name="Dimitrov K.M."/>
            <person name="Suarez D.L."/>
            <person name="Swayne D.E."/>
        </authorList>
    </citation>
    <scope>NUCLEOTIDE SEQUENCE [LARGE SCALE GENOMIC DNA]</scope>
    <source>
        <strain evidence="1 2">CECT 8620</strain>
    </source>
</reference>
<evidence type="ECO:0000313" key="1">
    <source>
        <dbReference type="EMBL" id="SLN36847.1"/>
    </source>
</evidence>
<organism evidence="1 2">
    <name type="scientific">Aquimixticola soesokkakensis</name>
    <dbReference type="NCBI Taxonomy" id="1519096"/>
    <lineage>
        <taxon>Bacteria</taxon>
        <taxon>Pseudomonadati</taxon>
        <taxon>Pseudomonadota</taxon>
        <taxon>Alphaproteobacteria</taxon>
        <taxon>Rhodobacterales</taxon>
        <taxon>Paracoccaceae</taxon>
        <taxon>Aquimixticola</taxon>
    </lineage>
</organism>
<proteinExistence type="predicted"/>